<dbReference type="InterPro" id="IPR030827">
    <property type="entry name" value="Myo_inos_IolG"/>
</dbReference>
<comment type="similarity">
    <text evidence="1">Belongs to the Gfo/Idh/MocA family.</text>
</comment>
<keyword evidence="6" id="KW-1185">Reference proteome</keyword>
<dbReference type="SUPFAM" id="SSF55347">
    <property type="entry name" value="Glyceraldehyde-3-phosphate dehydrogenase-like, C-terminal domain"/>
    <property type="match status" value="1"/>
</dbReference>
<evidence type="ECO:0000259" key="4">
    <source>
        <dbReference type="Pfam" id="PF02894"/>
    </source>
</evidence>
<dbReference type="NCBIfam" id="TIGR04380">
    <property type="entry name" value="myo_inos_iolG"/>
    <property type="match status" value="1"/>
</dbReference>
<dbReference type="Gene3D" id="3.40.50.720">
    <property type="entry name" value="NAD(P)-binding Rossmann-like Domain"/>
    <property type="match status" value="1"/>
</dbReference>
<dbReference type="GO" id="GO:0000166">
    <property type="term" value="F:nucleotide binding"/>
    <property type="evidence" value="ECO:0007669"/>
    <property type="project" value="InterPro"/>
</dbReference>
<dbReference type="PANTHER" id="PTHR42840:SF3">
    <property type="entry name" value="BINDING ROSSMANN FOLD OXIDOREDUCTASE, PUTATIVE (AFU_ORTHOLOGUE AFUA_2G10240)-RELATED"/>
    <property type="match status" value="1"/>
</dbReference>
<dbReference type="InterPro" id="IPR004104">
    <property type="entry name" value="Gfo/Idh/MocA-like_OxRdtase_C"/>
</dbReference>
<evidence type="ECO:0000313" key="5">
    <source>
        <dbReference type="EMBL" id="PTX57375.1"/>
    </source>
</evidence>
<reference evidence="5 6" key="1">
    <citation type="submission" date="2018-04" db="EMBL/GenBank/DDBJ databases">
        <title>Genomic Encyclopedia of Archaeal and Bacterial Type Strains, Phase II (KMG-II): from individual species to whole genera.</title>
        <authorList>
            <person name="Goeker M."/>
        </authorList>
    </citation>
    <scope>NUCLEOTIDE SEQUENCE [LARGE SCALE GENOMIC DNA]</scope>
    <source>
        <strain evidence="5 6">DSM 100977</strain>
    </source>
</reference>
<organism evidence="5 6">
    <name type="scientific">Litoreibacter ponti</name>
    <dbReference type="NCBI Taxonomy" id="1510457"/>
    <lineage>
        <taxon>Bacteria</taxon>
        <taxon>Pseudomonadati</taxon>
        <taxon>Pseudomonadota</taxon>
        <taxon>Alphaproteobacteria</taxon>
        <taxon>Rhodobacterales</taxon>
        <taxon>Roseobacteraceae</taxon>
        <taxon>Litoreibacter</taxon>
    </lineage>
</organism>
<dbReference type="PANTHER" id="PTHR42840">
    <property type="entry name" value="NAD(P)-BINDING ROSSMANN-FOLD SUPERFAMILY PROTEIN-RELATED"/>
    <property type="match status" value="1"/>
</dbReference>
<dbReference type="Gene3D" id="3.30.360.10">
    <property type="entry name" value="Dihydrodipicolinate Reductase, domain 2"/>
    <property type="match status" value="1"/>
</dbReference>
<evidence type="ECO:0000256" key="1">
    <source>
        <dbReference type="ARBA" id="ARBA00010928"/>
    </source>
</evidence>
<accession>A0A2T6BMT1</accession>
<evidence type="ECO:0000313" key="6">
    <source>
        <dbReference type="Proteomes" id="UP000243978"/>
    </source>
</evidence>
<evidence type="ECO:0000259" key="3">
    <source>
        <dbReference type="Pfam" id="PF01408"/>
    </source>
</evidence>
<dbReference type="AlphaFoldDB" id="A0A2T6BMT1"/>
<protein>
    <submittedName>
        <fullName evidence="5">Myo-inositol 2-dehydrogenase</fullName>
    </submittedName>
</protein>
<dbReference type="Pfam" id="PF02894">
    <property type="entry name" value="GFO_IDH_MocA_C"/>
    <property type="match status" value="1"/>
</dbReference>
<dbReference type="GO" id="GO:0016491">
    <property type="term" value="F:oxidoreductase activity"/>
    <property type="evidence" value="ECO:0007669"/>
    <property type="project" value="UniProtKB-KW"/>
</dbReference>
<proteinExistence type="inferred from homology"/>
<keyword evidence="2" id="KW-0560">Oxidoreductase</keyword>
<dbReference type="SUPFAM" id="SSF51735">
    <property type="entry name" value="NAD(P)-binding Rossmann-fold domains"/>
    <property type="match status" value="1"/>
</dbReference>
<feature type="domain" description="Gfo/Idh/MocA-like oxidoreductase N-terminal" evidence="3">
    <location>
        <begin position="2"/>
        <end position="119"/>
    </location>
</feature>
<gene>
    <name evidence="5" type="ORF">C8N43_2042</name>
</gene>
<feature type="domain" description="Gfo/Idh/MocA-like oxidoreductase C-terminal" evidence="4">
    <location>
        <begin position="132"/>
        <end position="328"/>
    </location>
</feature>
<dbReference type="OrthoDB" id="9813657at2"/>
<dbReference type="EMBL" id="QBKS01000001">
    <property type="protein sequence ID" value="PTX57375.1"/>
    <property type="molecule type" value="Genomic_DNA"/>
</dbReference>
<dbReference type="InterPro" id="IPR036291">
    <property type="entry name" value="NAD(P)-bd_dom_sf"/>
</dbReference>
<evidence type="ECO:0000256" key="2">
    <source>
        <dbReference type="ARBA" id="ARBA00023002"/>
    </source>
</evidence>
<sequence length="333" mass="35492">MLKIGILGAGRIGQVHARTIKSLDTARVVAVSDFYPETAEALAKTCGAEARSSDEIIASADIDAVVIGTPTDTHYGLIEASAKAGKAIFCEKPVDMSADNIRTLQAIVSEAGVPFFVAFNRRFDPNFAHLQSRIEAGDIGDVEIVTILSRDPAPPPIGYIKSSGGIFRDMMIHDFDMARFLLGEEPVTVFAVGAALVDPEIGAAGDVDTAAVTLTTASGKICQISNSRRATYGYDQRIEVHGSKGMLRGENVLENTVQLATADGFGTAPTMHFFLERYARAYAAEMEHFISAVTQGKRPTPDITDGLRAQMLADAATLSWETGHPVSLENGGD</sequence>
<dbReference type="Pfam" id="PF01408">
    <property type="entry name" value="GFO_IDH_MocA"/>
    <property type="match status" value="1"/>
</dbReference>
<dbReference type="RefSeq" id="WP_107845477.1">
    <property type="nucleotide sequence ID" value="NZ_QBKS01000001.1"/>
</dbReference>
<comment type="caution">
    <text evidence="5">The sequence shown here is derived from an EMBL/GenBank/DDBJ whole genome shotgun (WGS) entry which is preliminary data.</text>
</comment>
<dbReference type="Proteomes" id="UP000243978">
    <property type="component" value="Unassembled WGS sequence"/>
</dbReference>
<name>A0A2T6BMT1_9RHOB</name>
<dbReference type="InterPro" id="IPR000683">
    <property type="entry name" value="Gfo/Idh/MocA-like_OxRdtase_N"/>
</dbReference>